<gene>
    <name evidence="1" type="ORF">BDM02DRAFT_3111229</name>
</gene>
<keyword evidence="2" id="KW-1185">Reference proteome</keyword>
<organism evidence="1 2">
    <name type="scientific">Thelephora ganbajun</name>
    <name type="common">Ganba fungus</name>
    <dbReference type="NCBI Taxonomy" id="370292"/>
    <lineage>
        <taxon>Eukaryota</taxon>
        <taxon>Fungi</taxon>
        <taxon>Dikarya</taxon>
        <taxon>Basidiomycota</taxon>
        <taxon>Agaricomycotina</taxon>
        <taxon>Agaricomycetes</taxon>
        <taxon>Thelephorales</taxon>
        <taxon>Thelephoraceae</taxon>
        <taxon>Thelephora</taxon>
    </lineage>
</organism>
<comment type="caution">
    <text evidence="1">The sequence shown here is derived from an EMBL/GenBank/DDBJ whole genome shotgun (WGS) entry which is preliminary data.</text>
</comment>
<evidence type="ECO:0000313" key="1">
    <source>
        <dbReference type="EMBL" id="KAF9650938.1"/>
    </source>
</evidence>
<protein>
    <submittedName>
        <fullName evidence="1">Glutamine amidotransferase class-I</fullName>
    </submittedName>
</protein>
<reference evidence="1" key="2">
    <citation type="journal article" date="2020" name="Nat. Commun.">
        <title>Large-scale genome sequencing of mycorrhizal fungi provides insights into the early evolution of symbiotic traits.</title>
        <authorList>
            <person name="Miyauchi S."/>
            <person name="Kiss E."/>
            <person name="Kuo A."/>
            <person name="Drula E."/>
            <person name="Kohler A."/>
            <person name="Sanchez-Garcia M."/>
            <person name="Morin E."/>
            <person name="Andreopoulos B."/>
            <person name="Barry K.W."/>
            <person name="Bonito G."/>
            <person name="Buee M."/>
            <person name="Carver A."/>
            <person name="Chen C."/>
            <person name="Cichocki N."/>
            <person name="Clum A."/>
            <person name="Culley D."/>
            <person name="Crous P.W."/>
            <person name="Fauchery L."/>
            <person name="Girlanda M."/>
            <person name="Hayes R.D."/>
            <person name="Keri Z."/>
            <person name="LaButti K."/>
            <person name="Lipzen A."/>
            <person name="Lombard V."/>
            <person name="Magnuson J."/>
            <person name="Maillard F."/>
            <person name="Murat C."/>
            <person name="Nolan M."/>
            <person name="Ohm R.A."/>
            <person name="Pangilinan J."/>
            <person name="Pereira M.F."/>
            <person name="Perotto S."/>
            <person name="Peter M."/>
            <person name="Pfister S."/>
            <person name="Riley R."/>
            <person name="Sitrit Y."/>
            <person name="Stielow J.B."/>
            <person name="Szollosi G."/>
            <person name="Zifcakova L."/>
            <person name="Stursova M."/>
            <person name="Spatafora J.W."/>
            <person name="Tedersoo L."/>
            <person name="Vaario L.M."/>
            <person name="Yamada A."/>
            <person name="Yan M."/>
            <person name="Wang P."/>
            <person name="Xu J."/>
            <person name="Bruns T."/>
            <person name="Baldrian P."/>
            <person name="Vilgalys R."/>
            <person name="Dunand C."/>
            <person name="Henrissat B."/>
            <person name="Grigoriev I.V."/>
            <person name="Hibbett D."/>
            <person name="Nagy L.G."/>
            <person name="Martin F.M."/>
        </authorList>
    </citation>
    <scope>NUCLEOTIDE SEQUENCE</scope>
    <source>
        <strain evidence="1">P2</strain>
    </source>
</reference>
<sequence length="231" mass="25350">MPLPAHLARPIEVLMIDNFDSFTWNLYQSLCLLGADVVVIRNDAISPDDFPDLQIKSLVISPGPGHPQTDAGISQAAITYFMGKLPILGVCMGLECLVDVHGGEIAYAGEIMHGKVSRVRHDNRGCFKNIPQGIQSIRYHSLSAQPNKFPKDLVITSATEESNVIMGVRHRKYTLEAVQYHPESILSEGGDELFANFLKLSGGTWEENPECGVTDTTLPPFELYPTATLKA</sequence>
<proteinExistence type="predicted"/>
<name>A0ACB6ZND7_THEGA</name>
<accession>A0ACB6ZND7</accession>
<dbReference type="Proteomes" id="UP000886501">
    <property type="component" value="Unassembled WGS sequence"/>
</dbReference>
<evidence type="ECO:0000313" key="2">
    <source>
        <dbReference type="Proteomes" id="UP000886501"/>
    </source>
</evidence>
<dbReference type="EMBL" id="MU117979">
    <property type="protein sequence ID" value="KAF9650938.1"/>
    <property type="molecule type" value="Genomic_DNA"/>
</dbReference>
<keyword evidence="1" id="KW-0315">Glutamine amidotransferase</keyword>
<reference evidence="1" key="1">
    <citation type="submission" date="2019-10" db="EMBL/GenBank/DDBJ databases">
        <authorList>
            <consortium name="DOE Joint Genome Institute"/>
            <person name="Kuo A."/>
            <person name="Miyauchi S."/>
            <person name="Kiss E."/>
            <person name="Drula E."/>
            <person name="Kohler A."/>
            <person name="Sanchez-Garcia M."/>
            <person name="Andreopoulos B."/>
            <person name="Barry K.W."/>
            <person name="Bonito G."/>
            <person name="Buee M."/>
            <person name="Carver A."/>
            <person name="Chen C."/>
            <person name="Cichocki N."/>
            <person name="Clum A."/>
            <person name="Culley D."/>
            <person name="Crous P.W."/>
            <person name="Fauchery L."/>
            <person name="Girlanda M."/>
            <person name="Hayes R."/>
            <person name="Keri Z."/>
            <person name="Labutti K."/>
            <person name="Lipzen A."/>
            <person name="Lombard V."/>
            <person name="Magnuson J."/>
            <person name="Maillard F."/>
            <person name="Morin E."/>
            <person name="Murat C."/>
            <person name="Nolan M."/>
            <person name="Ohm R."/>
            <person name="Pangilinan J."/>
            <person name="Pereira M."/>
            <person name="Perotto S."/>
            <person name="Peter M."/>
            <person name="Riley R."/>
            <person name="Sitrit Y."/>
            <person name="Stielow B."/>
            <person name="Szollosi G."/>
            <person name="Zifcakova L."/>
            <person name="Stursova M."/>
            <person name="Spatafora J.W."/>
            <person name="Tedersoo L."/>
            <person name="Vaario L.-M."/>
            <person name="Yamada A."/>
            <person name="Yan M."/>
            <person name="Wang P."/>
            <person name="Xu J."/>
            <person name="Bruns T."/>
            <person name="Baldrian P."/>
            <person name="Vilgalys R."/>
            <person name="Henrissat B."/>
            <person name="Grigoriev I.V."/>
            <person name="Hibbett D."/>
            <person name="Nagy L.G."/>
            <person name="Martin F.M."/>
        </authorList>
    </citation>
    <scope>NUCLEOTIDE SEQUENCE</scope>
    <source>
        <strain evidence="1">P2</strain>
    </source>
</reference>